<dbReference type="AlphaFoldDB" id="A0A9P3ETP1"/>
<feature type="region of interest" description="Disordered" evidence="1">
    <location>
        <begin position="1"/>
        <end position="23"/>
    </location>
</feature>
<dbReference type="PANTHER" id="PTHR38797:SF4">
    <property type="entry name" value="NUCLEAR PORE COMPLEX PROTEIN NUP85"/>
    <property type="match status" value="1"/>
</dbReference>
<dbReference type="GeneID" id="67002422"/>
<accession>A0A9P3ETP1</accession>
<evidence type="ECO:0000256" key="1">
    <source>
        <dbReference type="SAM" id="MobiDB-lite"/>
    </source>
</evidence>
<dbReference type="InterPro" id="IPR053204">
    <property type="entry name" value="Oxopyrrolidines_Biosynth-assoc"/>
</dbReference>
<feature type="compositionally biased region" description="Basic and acidic residues" evidence="1">
    <location>
        <begin position="1"/>
        <end position="15"/>
    </location>
</feature>
<proteinExistence type="predicted"/>
<dbReference type="OrthoDB" id="3350591at2759"/>
<keyword evidence="3" id="KW-1185">Reference proteome</keyword>
<evidence type="ECO:0000313" key="3">
    <source>
        <dbReference type="Proteomes" id="UP001043456"/>
    </source>
</evidence>
<protein>
    <submittedName>
        <fullName evidence="2">Uncharacterized protein</fullName>
    </submittedName>
</protein>
<comment type="caution">
    <text evidence="2">The sequence shown here is derived from an EMBL/GenBank/DDBJ whole genome shotgun (WGS) entry which is preliminary data.</text>
</comment>
<organism evidence="2 3">
    <name type="scientific">Aspergillus pseudoviridinutans</name>
    <dbReference type="NCBI Taxonomy" id="1517512"/>
    <lineage>
        <taxon>Eukaryota</taxon>
        <taxon>Fungi</taxon>
        <taxon>Dikarya</taxon>
        <taxon>Ascomycota</taxon>
        <taxon>Pezizomycotina</taxon>
        <taxon>Eurotiomycetes</taxon>
        <taxon>Eurotiomycetidae</taxon>
        <taxon>Eurotiales</taxon>
        <taxon>Aspergillaceae</taxon>
        <taxon>Aspergillus</taxon>
        <taxon>Aspergillus subgen. Fumigati</taxon>
    </lineage>
</organism>
<reference evidence="2 3" key="1">
    <citation type="submission" date="2018-10" db="EMBL/GenBank/DDBJ databases">
        <title>Pan-genome distribution and transcriptional activeness of fungal secondary metabolism genes in Aspergillus section Fumigati.</title>
        <authorList>
            <person name="Takahashi H."/>
            <person name="Umemura M."/>
            <person name="Ninomiya A."/>
            <person name="Kusuya Y."/>
            <person name="Urayama S."/>
            <person name="Shimizu M."/>
            <person name="Watanabe A."/>
            <person name="Kamei K."/>
            <person name="Yaguchi T."/>
            <person name="Hagiwara D."/>
        </authorList>
    </citation>
    <scope>NUCLEOTIDE SEQUENCE [LARGE SCALE GENOMIC DNA]</scope>
    <source>
        <strain evidence="2 3">IFM 55266</strain>
    </source>
</reference>
<dbReference type="EMBL" id="BHVY01000003">
    <property type="protein sequence ID" value="GIJ84955.1"/>
    <property type="molecule type" value="Genomic_DNA"/>
</dbReference>
<name>A0A9P3ETP1_9EURO</name>
<dbReference type="Pfam" id="PF12311">
    <property type="entry name" value="DUF3632"/>
    <property type="match status" value="1"/>
</dbReference>
<evidence type="ECO:0000313" key="2">
    <source>
        <dbReference type="EMBL" id="GIJ84955.1"/>
    </source>
</evidence>
<dbReference type="InterPro" id="IPR022085">
    <property type="entry name" value="OpdG"/>
</dbReference>
<sequence length="326" mass="38634">MRDDYTEWERFSHPDPDEEDPPTVDEIQTLREFAESFGTANAIAAEDAARQLMSLVDEGRVVEKRQNNVVDKGERVSWLLWDAAIDMPRYQPAILKLIEAIRALPQLERTEEQIRTGCFEDRLETWRSLEAFDYIWSETYSRCWEMRYGPYPFYGWSDFHSANAFYAHYLAAYPPESPDLRELTVAFRLIVFALEQDPWTHAHQPPPQWQGDRYRDTGRPTDYMQMLNADVHAMVPFFEIAGHIIFGFVGKRDLSLLEKLKKSDSNLWHGDSLFSLERWEFWKMRLRWISEQDELVERTRADARKIVQLMQEIEQQNRDIRLGSQD</sequence>
<dbReference type="PANTHER" id="PTHR38797">
    <property type="entry name" value="NUCLEAR PORE COMPLEX PROTEIN NUP85-RELATED"/>
    <property type="match status" value="1"/>
</dbReference>
<dbReference type="Proteomes" id="UP001043456">
    <property type="component" value="Unassembled WGS sequence"/>
</dbReference>
<dbReference type="RefSeq" id="XP_043155702.1">
    <property type="nucleotide sequence ID" value="XM_043299767.1"/>
</dbReference>
<gene>
    <name evidence="2" type="ORF">Asppvi_003810</name>
</gene>